<evidence type="ECO:0000313" key="3">
    <source>
        <dbReference type="Proteomes" id="UP000183983"/>
    </source>
</evidence>
<protein>
    <submittedName>
        <fullName evidence="2">Cobalt-precorrin 5A hydrolase</fullName>
    </submittedName>
</protein>
<feature type="domain" description="CobE/GbiG C-terminal" evidence="1">
    <location>
        <begin position="19"/>
        <end position="142"/>
    </location>
</feature>
<dbReference type="Proteomes" id="UP000183983">
    <property type="component" value="Unassembled WGS sequence"/>
</dbReference>
<organism evidence="2 3">
    <name type="scientific">Pseudomonas asturiensis</name>
    <dbReference type="NCBI Taxonomy" id="1190415"/>
    <lineage>
        <taxon>Bacteria</taxon>
        <taxon>Pseudomonadati</taxon>
        <taxon>Pseudomonadota</taxon>
        <taxon>Gammaproteobacteria</taxon>
        <taxon>Pseudomonadales</taxon>
        <taxon>Pseudomonadaceae</taxon>
        <taxon>Pseudomonas</taxon>
    </lineage>
</organism>
<evidence type="ECO:0000313" key="2">
    <source>
        <dbReference type="EMBL" id="SHM67338.1"/>
    </source>
</evidence>
<dbReference type="STRING" id="1190415.SAMN05216593_102294"/>
<dbReference type="SUPFAM" id="SSF159664">
    <property type="entry name" value="CobE/GbiG C-terminal domain-like"/>
    <property type="match status" value="1"/>
</dbReference>
<dbReference type="RefSeq" id="WP_073162779.1">
    <property type="nucleotide sequence ID" value="NZ_FRDA01000002.1"/>
</dbReference>
<proteinExistence type="predicted"/>
<dbReference type="PROSITE" id="PS51257">
    <property type="entry name" value="PROKAR_LIPOPROTEIN"/>
    <property type="match status" value="1"/>
</dbReference>
<reference evidence="2 3" key="1">
    <citation type="submission" date="2016-11" db="EMBL/GenBank/DDBJ databases">
        <authorList>
            <person name="Jaros S."/>
            <person name="Januszkiewicz K."/>
            <person name="Wedrychowicz H."/>
        </authorList>
    </citation>
    <scope>NUCLEOTIDE SEQUENCE [LARGE SCALE GENOMIC DNA]</scope>
    <source>
        <strain evidence="2 3">LMG 26898</strain>
    </source>
</reference>
<dbReference type="Gene3D" id="3.30.420.180">
    <property type="entry name" value="CobE/GbiG C-terminal domain"/>
    <property type="match status" value="1"/>
</dbReference>
<keyword evidence="2" id="KW-0378">Hydrolase</keyword>
<dbReference type="GO" id="GO:0009236">
    <property type="term" value="P:cobalamin biosynthetic process"/>
    <property type="evidence" value="ECO:0007669"/>
    <property type="project" value="InterPro"/>
</dbReference>
<dbReference type="GO" id="GO:0016787">
    <property type="term" value="F:hydrolase activity"/>
    <property type="evidence" value="ECO:0007669"/>
    <property type="project" value="UniProtKB-KW"/>
</dbReference>
<dbReference type="PANTHER" id="PTHR37477:SF1">
    <property type="entry name" value="COBALT-PRECORRIN-5A HYDROLASE"/>
    <property type="match status" value="1"/>
</dbReference>
<dbReference type="InterPro" id="IPR052553">
    <property type="entry name" value="CbiG_hydrolase"/>
</dbReference>
<dbReference type="AlphaFoldDB" id="A0A1M7KPF3"/>
<dbReference type="InterPro" id="IPR002750">
    <property type="entry name" value="CobE/GbiG_C"/>
</dbReference>
<dbReference type="InterPro" id="IPR036518">
    <property type="entry name" value="CobE/GbiG_C_sf"/>
</dbReference>
<sequence>MPNRIRPEQTHALPAPVMVVGLGCRRGCPAGVLRELIEHHLQAPGLNIRDVTALASIDLKRDEPGLLELARQLDVPLVFFHAAQLVSWELHMTHRSAHTLNTTGCHGVAEGTALALAASLGDGTAALAISRQKNAQATFALASSPTKSG</sequence>
<dbReference type="PANTHER" id="PTHR37477">
    <property type="entry name" value="COBALT-PRECORRIN-5A HYDROLASE"/>
    <property type="match status" value="1"/>
</dbReference>
<name>A0A1M7KPF3_9PSED</name>
<gene>
    <name evidence="2" type="ORF">SAMN05216593_102294</name>
</gene>
<dbReference type="OrthoDB" id="9781023at2"/>
<accession>A0A1M7KPF3</accession>
<evidence type="ECO:0000259" key="1">
    <source>
        <dbReference type="Pfam" id="PF01890"/>
    </source>
</evidence>
<dbReference type="Pfam" id="PF01890">
    <property type="entry name" value="CbiG_C"/>
    <property type="match status" value="1"/>
</dbReference>
<dbReference type="EMBL" id="FRDA01000002">
    <property type="protein sequence ID" value="SHM67338.1"/>
    <property type="molecule type" value="Genomic_DNA"/>
</dbReference>